<evidence type="ECO:0000256" key="10">
    <source>
        <dbReference type="ARBA" id="ARBA00023136"/>
    </source>
</evidence>
<name>A0A5E4PFD8_9COXI</name>
<evidence type="ECO:0000256" key="7">
    <source>
        <dbReference type="ARBA" id="ARBA00022927"/>
    </source>
</evidence>
<evidence type="ECO:0000313" key="13">
    <source>
        <dbReference type="EMBL" id="VVC75208.1"/>
    </source>
</evidence>
<sequence>MYQFILLIHVFTAVLVIALVLVQQGKGATMGAAFGSGASQTVFGSRGSGSFLFRLTIGLAAVFFITSIGLNSVAMHTYKQDKDKNVVLPFVPAQTAPAAAEKSEQVPAPSKSGDIPARK</sequence>
<gene>
    <name evidence="13" type="primary">secG</name>
    <name evidence="13" type="ORF">AQUSIP_04950</name>
</gene>
<proteinExistence type="inferred from homology"/>
<dbReference type="Pfam" id="PF03840">
    <property type="entry name" value="SecG"/>
    <property type="match status" value="1"/>
</dbReference>
<evidence type="ECO:0000256" key="8">
    <source>
        <dbReference type="ARBA" id="ARBA00022989"/>
    </source>
</evidence>
<dbReference type="RefSeq" id="WP_148338292.1">
    <property type="nucleotide sequence ID" value="NZ_LR699119.1"/>
</dbReference>
<comment type="function">
    <text evidence="11">Involved in protein export. Participates in an early event of protein translocation.</text>
</comment>
<comment type="similarity">
    <text evidence="2 11">Belongs to the SecG family.</text>
</comment>
<dbReference type="GO" id="GO:0043952">
    <property type="term" value="P:protein transport by the Sec complex"/>
    <property type="evidence" value="ECO:0007669"/>
    <property type="project" value="TreeGrafter"/>
</dbReference>
<dbReference type="PANTHER" id="PTHR34182">
    <property type="entry name" value="PROTEIN-EXPORT MEMBRANE PROTEIN SECG"/>
    <property type="match status" value="1"/>
</dbReference>
<dbReference type="GO" id="GO:0005886">
    <property type="term" value="C:plasma membrane"/>
    <property type="evidence" value="ECO:0007669"/>
    <property type="project" value="UniProtKB-SubCell"/>
</dbReference>
<evidence type="ECO:0000256" key="9">
    <source>
        <dbReference type="ARBA" id="ARBA00023010"/>
    </source>
</evidence>
<dbReference type="InterPro" id="IPR004692">
    <property type="entry name" value="SecG"/>
</dbReference>
<evidence type="ECO:0000256" key="12">
    <source>
        <dbReference type="SAM" id="MobiDB-lite"/>
    </source>
</evidence>
<evidence type="ECO:0000256" key="1">
    <source>
        <dbReference type="ARBA" id="ARBA00004651"/>
    </source>
</evidence>
<dbReference type="GO" id="GO:0015450">
    <property type="term" value="F:protein-transporting ATPase activity"/>
    <property type="evidence" value="ECO:0007669"/>
    <property type="project" value="UniProtKB-UniRule"/>
</dbReference>
<keyword evidence="8 11" id="KW-1133">Transmembrane helix</keyword>
<dbReference type="EMBL" id="LR699119">
    <property type="protein sequence ID" value="VVC75208.1"/>
    <property type="molecule type" value="Genomic_DNA"/>
</dbReference>
<evidence type="ECO:0000256" key="3">
    <source>
        <dbReference type="ARBA" id="ARBA00017876"/>
    </source>
</evidence>
<dbReference type="OrthoDB" id="9813947at2"/>
<evidence type="ECO:0000313" key="14">
    <source>
        <dbReference type="Proteomes" id="UP000324194"/>
    </source>
</evidence>
<dbReference type="PANTHER" id="PTHR34182:SF1">
    <property type="entry name" value="PROTEIN-EXPORT MEMBRANE PROTEIN SECG"/>
    <property type="match status" value="1"/>
</dbReference>
<keyword evidence="4 11" id="KW-0813">Transport</keyword>
<organism evidence="13 14">
    <name type="scientific">Aquicella siphonis</name>
    <dbReference type="NCBI Taxonomy" id="254247"/>
    <lineage>
        <taxon>Bacteria</taxon>
        <taxon>Pseudomonadati</taxon>
        <taxon>Pseudomonadota</taxon>
        <taxon>Gammaproteobacteria</taxon>
        <taxon>Legionellales</taxon>
        <taxon>Coxiellaceae</taxon>
        <taxon>Aquicella</taxon>
    </lineage>
</organism>
<evidence type="ECO:0000256" key="6">
    <source>
        <dbReference type="ARBA" id="ARBA00022692"/>
    </source>
</evidence>
<comment type="subcellular location">
    <subcellularLocation>
        <location evidence="1 11">Cell membrane</location>
        <topology evidence="1 11">Multi-pass membrane protein</topology>
    </subcellularLocation>
</comment>
<evidence type="ECO:0000256" key="11">
    <source>
        <dbReference type="RuleBase" id="RU365087"/>
    </source>
</evidence>
<dbReference type="Proteomes" id="UP000324194">
    <property type="component" value="Chromosome 1"/>
</dbReference>
<feature type="transmembrane region" description="Helical" evidence="11">
    <location>
        <begin position="51"/>
        <end position="74"/>
    </location>
</feature>
<evidence type="ECO:0000256" key="2">
    <source>
        <dbReference type="ARBA" id="ARBA00008445"/>
    </source>
</evidence>
<evidence type="ECO:0000256" key="4">
    <source>
        <dbReference type="ARBA" id="ARBA00022448"/>
    </source>
</evidence>
<protein>
    <recommendedName>
        <fullName evidence="3 11">Protein-export membrane protein SecG</fullName>
    </recommendedName>
</protein>
<dbReference type="AlphaFoldDB" id="A0A5E4PFD8"/>
<keyword evidence="6 11" id="KW-0812">Transmembrane</keyword>
<evidence type="ECO:0000256" key="5">
    <source>
        <dbReference type="ARBA" id="ARBA00022475"/>
    </source>
</evidence>
<keyword evidence="10 11" id="KW-0472">Membrane</keyword>
<keyword evidence="5 11" id="KW-1003">Cell membrane</keyword>
<feature type="region of interest" description="Disordered" evidence="12">
    <location>
        <begin position="96"/>
        <end position="119"/>
    </location>
</feature>
<accession>A0A5E4PFD8</accession>
<keyword evidence="14" id="KW-1185">Reference proteome</keyword>
<keyword evidence="7 11" id="KW-0653">Protein transport</keyword>
<dbReference type="KEGG" id="asip:AQUSIP_04950"/>
<comment type="caution">
    <text evidence="11">Lacks conserved residue(s) required for the propagation of feature annotation.</text>
</comment>
<keyword evidence="9 11" id="KW-0811">Translocation</keyword>
<reference evidence="13 14" key="1">
    <citation type="submission" date="2019-08" db="EMBL/GenBank/DDBJ databases">
        <authorList>
            <person name="Guy L."/>
        </authorList>
    </citation>
    <scope>NUCLEOTIDE SEQUENCE [LARGE SCALE GENOMIC DNA]</scope>
    <source>
        <strain evidence="13 14">SGT-108</strain>
    </source>
</reference>
<dbReference type="NCBIfam" id="TIGR00810">
    <property type="entry name" value="secG"/>
    <property type="match status" value="1"/>
</dbReference>
<dbReference type="GO" id="GO:0009306">
    <property type="term" value="P:protein secretion"/>
    <property type="evidence" value="ECO:0007669"/>
    <property type="project" value="UniProtKB-UniRule"/>
</dbReference>
<dbReference type="PRINTS" id="PR01651">
    <property type="entry name" value="SECGEXPORT"/>
</dbReference>
<dbReference type="GO" id="GO:0065002">
    <property type="term" value="P:intracellular protein transmembrane transport"/>
    <property type="evidence" value="ECO:0007669"/>
    <property type="project" value="TreeGrafter"/>
</dbReference>